<keyword evidence="7" id="KW-1185">Reference proteome</keyword>
<accession>E6MIG4</accession>
<evidence type="ECO:0000259" key="5">
    <source>
        <dbReference type="Pfam" id="PF04198"/>
    </source>
</evidence>
<dbReference type="Proteomes" id="UP000004754">
    <property type="component" value="Unassembled WGS sequence"/>
</dbReference>
<feature type="domain" description="Sugar-binding" evidence="5">
    <location>
        <begin position="59"/>
        <end position="308"/>
    </location>
</feature>
<dbReference type="EMBL" id="AEQN01000023">
    <property type="protein sequence ID" value="EFV01060.1"/>
    <property type="molecule type" value="Genomic_DNA"/>
</dbReference>
<evidence type="ECO:0000256" key="2">
    <source>
        <dbReference type="ARBA" id="ARBA00023015"/>
    </source>
</evidence>
<dbReference type="InterPro" id="IPR007324">
    <property type="entry name" value="Sugar-bd_dom_put"/>
</dbReference>
<keyword evidence="3" id="KW-0238">DNA-binding</keyword>
<dbReference type="InterPro" id="IPR037171">
    <property type="entry name" value="NagB/RpiA_transferase-like"/>
</dbReference>
<sequence>MKTTNLYIKIAHWYYAQKMTQEEIAKRLNTTRQKINHIISLLPEMGIVSISINQFDESNVALESKIEETFHIKRAIVVETYGKKDFLPELAERASNYMEETIKKNMTIGVSWGETLAASISRMSFLNRQNCKVVQMVGAQNIDSEMIKSDDIARSLSEKLSCVSYMLYAPVVLEKEMTKELLMKERAIRHTFDIIKQCDVAFVGIGQLDRQATMYRRGLMTLSDIQSLRHDGFIADLCMNPIKSNGSHEDCKMRKRIISANMDLLKNIPEVVAIAGGEDKTPAIKACLKSGAVDTLIIDDKTAALMMNL</sequence>
<name>E6MIG4_9FIRM</name>
<comment type="similarity">
    <text evidence="1">Belongs to the SorC transcriptional regulatory family.</text>
</comment>
<keyword evidence="2" id="KW-0805">Transcription regulation</keyword>
<dbReference type="Gene3D" id="1.10.10.60">
    <property type="entry name" value="Homeodomain-like"/>
    <property type="match status" value="1"/>
</dbReference>
<dbReference type="InterPro" id="IPR051054">
    <property type="entry name" value="SorC_transcr_regulators"/>
</dbReference>
<keyword evidence="4" id="KW-0804">Transcription</keyword>
<dbReference type="STRING" id="887929.HMP0721_1799"/>
<evidence type="ECO:0000256" key="4">
    <source>
        <dbReference type="ARBA" id="ARBA00023163"/>
    </source>
</evidence>
<gene>
    <name evidence="6" type="ORF">HMP0721_1799</name>
</gene>
<comment type="caution">
    <text evidence="6">The sequence shown here is derived from an EMBL/GenBank/DDBJ whole genome shotgun (WGS) entry which is preliminary data.</text>
</comment>
<evidence type="ECO:0000256" key="3">
    <source>
        <dbReference type="ARBA" id="ARBA00023125"/>
    </source>
</evidence>
<reference evidence="6 7" key="1">
    <citation type="submission" date="2010-12" db="EMBL/GenBank/DDBJ databases">
        <authorList>
            <person name="Muzny D."/>
            <person name="Qin X."/>
            <person name="Deng J."/>
            <person name="Jiang H."/>
            <person name="Liu Y."/>
            <person name="Qu J."/>
            <person name="Song X.-Z."/>
            <person name="Zhang L."/>
            <person name="Thornton R."/>
            <person name="Coyle M."/>
            <person name="Francisco L."/>
            <person name="Jackson L."/>
            <person name="Javaid M."/>
            <person name="Korchina V."/>
            <person name="Kovar C."/>
            <person name="Mata R."/>
            <person name="Mathew T."/>
            <person name="Ngo R."/>
            <person name="Nguyen L."/>
            <person name="Nguyen N."/>
            <person name="Okwuonu G."/>
            <person name="Ongeri F."/>
            <person name="Pham C."/>
            <person name="Simmons D."/>
            <person name="Wilczek-Boney K."/>
            <person name="Hale W."/>
            <person name="Jakkamsetti A."/>
            <person name="Pham P."/>
            <person name="Ruth R."/>
            <person name="San Lucas F."/>
            <person name="Warren J."/>
            <person name="Zhang J."/>
            <person name="Zhao Z."/>
            <person name="Zhou C."/>
            <person name="Zhu D."/>
            <person name="Lee S."/>
            <person name="Bess C."/>
            <person name="Blankenburg K."/>
            <person name="Forbes L."/>
            <person name="Fu Q."/>
            <person name="Gubbala S."/>
            <person name="Hirani K."/>
            <person name="Jayaseelan J.C."/>
            <person name="Lara F."/>
            <person name="Munidasa M."/>
            <person name="Palculict T."/>
            <person name="Patil S."/>
            <person name="Pu L.-L."/>
            <person name="Saada N."/>
            <person name="Tang L."/>
            <person name="Weissenberger G."/>
            <person name="Zhu Y."/>
            <person name="Hemphill L."/>
            <person name="Shang Y."/>
            <person name="Youmans B."/>
            <person name="Ayvaz T."/>
            <person name="Ross M."/>
            <person name="Santibanez J."/>
            <person name="Aqrawi P."/>
            <person name="Gross S."/>
            <person name="Joshi V."/>
            <person name="Fowler G."/>
            <person name="Nazareth L."/>
            <person name="Reid J."/>
            <person name="Worley K."/>
            <person name="Petrosino J."/>
            <person name="Highlander S."/>
            <person name="Gibbs R."/>
        </authorList>
    </citation>
    <scope>NUCLEOTIDE SEQUENCE [LARGE SCALE GENOMIC DNA]</scope>
    <source>
        <strain evidence="6 7">ATCC 23263</strain>
    </source>
</reference>
<dbReference type="Gene3D" id="3.40.50.1360">
    <property type="match status" value="1"/>
</dbReference>
<dbReference type="AlphaFoldDB" id="E6MIG4"/>
<dbReference type="GO" id="GO:0030246">
    <property type="term" value="F:carbohydrate binding"/>
    <property type="evidence" value="ECO:0007669"/>
    <property type="project" value="InterPro"/>
</dbReference>
<evidence type="ECO:0000313" key="7">
    <source>
        <dbReference type="Proteomes" id="UP000004754"/>
    </source>
</evidence>
<evidence type="ECO:0000313" key="6">
    <source>
        <dbReference type="EMBL" id="EFV01060.1"/>
    </source>
</evidence>
<dbReference type="HOGENOM" id="CLU_054506_1_1_9"/>
<dbReference type="RefSeq" id="WP_006599221.1">
    <property type="nucleotide sequence ID" value="NZ_GL622359.1"/>
</dbReference>
<dbReference type="PANTHER" id="PTHR34294:SF1">
    <property type="entry name" value="TRANSCRIPTIONAL REGULATOR LSRR"/>
    <property type="match status" value="1"/>
</dbReference>
<dbReference type="SUPFAM" id="SSF100950">
    <property type="entry name" value="NagB/RpiA/CoA transferase-like"/>
    <property type="match status" value="1"/>
</dbReference>
<dbReference type="OrthoDB" id="58802at2"/>
<dbReference type="eggNOG" id="COG2390">
    <property type="taxonomic scope" value="Bacteria"/>
</dbReference>
<proteinExistence type="inferred from homology"/>
<evidence type="ECO:0000256" key="1">
    <source>
        <dbReference type="ARBA" id="ARBA00010466"/>
    </source>
</evidence>
<dbReference type="GO" id="GO:0003677">
    <property type="term" value="F:DNA binding"/>
    <property type="evidence" value="ECO:0007669"/>
    <property type="project" value="UniProtKB-KW"/>
</dbReference>
<dbReference type="PANTHER" id="PTHR34294">
    <property type="entry name" value="TRANSCRIPTIONAL REGULATOR-RELATED"/>
    <property type="match status" value="1"/>
</dbReference>
<organism evidence="6 7">
    <name type="scientific">Pseudoramibacter alactolyticus ATCC 23263</name>
    <dbReference type="NCBI Taxonomy" id="887929"/>
    <lineage>
        <taxon>Bacteria</taxon>
        <taxon>Bacillati</taxon>
        <taxon>Bacillota</taxon>
        <taxon>Clostridia</taxon>
        <taxon>Eubacteriales</taxon>
        <taxon>Eubacteriaceae</taxon>
        <taxon>Pseudoramibacter</taxon>
    </lineage>
</organism>
<dbReference type="Pfam" id="PF04198">
    <property type="entry name" value="Sugar-bind"/>
    <property type="match status" value="1"/>
</dbReference>
<protein>
    <submittedName>
        <fullName evidence="6">Putative sugar-binding domain protein</fullName>
    </submittedName>
</protein>